<dbReference type="Proteomes" id="UP000234950">
    <property type="component" value="Unassembled WGS sequence"/>
</dbReference>
<proteinExistence type="predicted"/>
<accession>A0A2N5HA44</accession>
<evidence type="ECO:0000313" key="2">
    <source>
        <dbReference type="EMBL" id="PLS02360.1"/>
    </source>
</evidence>
<evidence type="ECO:0000313" key="3">
    <source>
        <dbReference type="Proteomes" id="UP000234950"/>
    </source>
</evidence>
<name>A0A2N5HA44_9BACI</name>
<dbReference type="AlphaFoldDB" id="A0A2N5HA44"/>
<dbReference type="GO" id="GO:0008081">
    <property type="term" value="F:phosphoric diester hydrolase activity"/>
    <property type="evidence" value="ECO:0007669"/>
    <property type="project" value="InterPro"/>
</dbReference>
<feature type="domain" description="GP-PDE" evidence="1">
    <location>
        <begin position="1"/>
        <end position="237"/>
    </location>
</feature>
<dbReference type="PROSITE" id="PS51704">
    <property type="entry name" value="GP_PDE"/>
    <property type="match status" value="1"/>
</dbReference>
<comment type="caution">
    <text evidence="2">The sequence shown here is derived from an EMBL/GenBank/DDBJ whole genome shotgun (WGS) entry which is preliminary data.</text>
</comment>
<dbReference type="RefSeq" id="WP_101649614.1">
    <property type="nucleotide sequence ID" value="NZ_PGVE01000072.1"/>
</dbReference>
<dbReference type="GO" id="GO:0006629">
    <property type="term" value="P:lipid metabolic process"/>
    <property type="evidence" value="ECO:0007669"/>
    <property type="project" value="InterPro"/>
</dbReference>
<reference evidence="2 3" key="1">
    <citation type="submission" date="2017-11" db="EMBL/GenBank/DDBJ databases">
        <title>Comparitive Functional Genomics of Dry Heat Resistant strains isolated from the Viking Spacecraft.</title>
        <authorList>
            <person name="Seuylemezian A."/>
            <person name="Cooper K."/>
            <person name="Vaishampayan P."/>
        </authorList>
    </citation>
    <scope>NUCLEOTIDE SEQUENCE [LARGE SCALE GENOMIC DNA]</scope>
    <source>
        <strain evidence="2 3">V32-6</strain>
    </source>
</reference>
<dbReference type="Gene3D" id="3.20.20.190">
    <property type="entry name" value="Phosphatidylinositol (PI) phosphodiesterase"/>
    <property type="match status" value="1"/>
</dbReference>
<dbReference type="PANTHER" id="PTHR46211:SF1">
    <property type="entry name" value="GLYCEROPHOSPHODIESTER PHOSPHODIESTERASE, CYTOPLASMIC"/>
    <property type="match status" value="1"/>
</dbReference>
<dbReference type="SUPFAM" id="SSF51695">
    <property type="entry name" value="PLC-like phosphodiesterases"/>
    <property type="match status" value="1"/>
</dbReference>
<dbReference type="CDD" id="cd08563">
    <property type="entry name" value="GDPD_TtGDE_like"/>
    <property type="match status" value="1"/>
</dbReference>
<dbReference type="EMBL" id="PGVE01000072">
    <property type="protein sequence ID" value="PLS02360.1"/>
    <property type="molecule type" value="Genomic_DNA"/>
</dbReference>
<organism evidence="2 3">
    <name type="scientific">Neobacillus cucumis</name>
    <dbReference type="NCBI Taxonomy" id="1740721"/>
    <lineage>
        <taxon>Bacteria</taxon>
        <taxon>Bacillati</taxon>
        <taxon>Bacillota</taxon>
        <taxon>Bacilli</taxon>
        <taxon>Bacillales</taxon>
        <taxon>Bacillaceae</taxon>
        <taxon>Neobacillus</taxon>
    </lineage>
</organism>
<dbReference type="InterPro" id="IPR030395">
    <property type="entry name" value="GP_PDE_dom"/>
</dbReference>
<dbReference type="Pfam" id="PF03009">
    <property type="entry name" value="GDPD"/>
    <property type="match status" value="1"/>
</dbReference>
<dbReference type="OrthoDB" id="384721at2"/>
<protein>
    <recommendedName>
        <fullName evidence="1">GP-PDE domain-containing protein</fullName>
    </recommendedName>
</protein>
<evidence type="ECO:0000259" key="1">
    <source>
        <dbReference type="PROSITE" id="PS51704"/>
    </source>
</evidence>
<gene>
    <name evidence="2" type="ORF">CVD27_19565</name>
</gene>
<dbReference type="PANTHER" id="PTHR46211">
    <property type="entry name" value="GLYCEROPHOSPHORYL DIESTER PHOSPHODIESTERASE"/>
    <property type="match status" value="1"/>
</dbReference>
<keyword evidence="3" id="KW-1185">Reference proteome</keyword>
<sequence>MKIYAHRGVASLYPENTLVAFQAAARMKCDGIELDVQLTKDGVPVVIHDETLDRTTDGTGWVKDFVYEELRKFNASYKFGEQFGHCPIPTLEEVCNFISHTSITLNIELKNEIVSYPTLEEKVYDLIHSYKLKDQVVISSFNHESLKHFRSITKDVQTAVLTENTIENTVDYILNLGASGYHPNFSTVTRELVKELDRCRIAVRPYTVNEPQVMQKFRDWGVESVITDYPQLMFTEPLR</sequence>
<dbReference type="InterPro" id="IPR017946">
    <property type="entry name" value="PLC-like_Pdiesterase_TIM-brl"/>
</dbReference>